<dbReference type="GO" id="GO:0016757">
    <property type="term" value="F:glycosyltransferase activity"/>
    <property type="evidence" value="ECO:0007669"/>
    <property type="project" value="UniProtKB-KW"/>
</dbReference>
<dbReference type="PANTHER" id="PTHR12526:SF629">
    <property type="entry name" value="TEICHURONIC ACID BIOSYNTHESIS GLYCOSYLTRANSFERASE TUAH-RELATED"/>
    <property type="match status" value="1"/>
</dbReference>
<organism evidence="4">
    <name type="scientific">uncultured Woeseiaceae bacterium</name>
    <dbReference type="NCBI Taxonomy" id="1983305"/>
    <lineage>
        <taxon>Bacteria</taxon>
        <taxon>Pseudomonadati</taxon>
        <taxon>Pseudomonadota</taxon>
        <taxon>Gammaproteobacteria</taxon>
        <taxon>Woeseiales</taxon>
        <taxon>Woeseiaceae</taxon>
        <taxon>environmental samples</taxon>
    </lineage>
</organism>
<dbReference type="InterPro" id="IPR001296">
    <property type="entry name" value="Glyco_trans_1"/>
</dbReference>
<accession>A0A7D9H3P2</accession>
<proteinExistence type="predicted"/>
<sequence>MADIFSIPGKMGLGINQAMYWGLPVVTEDVRHSPEISYVANDVNGFVVQKHNANELAEKINYLLSHPKIYQQFSSSARSSIIENASIDIMCNGFIEAIQSVEACAIRSELRS</sequence>
<name>A0A7D9H3P2_9GAMM</name>
<keyword evidence="1" id="KW-0328">Glycosyltransferase</keyword>
<keyword evidence="2" id="KW-0808">Transferase</keyword>
<evidence type="ECO:0000256" key="2">
    <source>
        <dbReference type="ARBA" id="ARBA00022679"/>
    </source>
</evidence>
<dbReference type="SUPFAM" id="SSF53756">
    <property type="entry name" value="UDP-Glycosyltransferase/glycogen phosphorylase"/>
    <property type="match status" value="1"/>
</dbReference>
<gene>
    <name evidence="4" type="ORF">JTBM06_V1_70001</name>
</gene>
<dbReference type="EMBL" id="LR633967">
    <property type="protein sequence ID" value="VUX55646.1"/>
    <property type="molecule type" value="Genomic_DNA"/>
</dbReference>
<evidence type="ECO:0000313" key="4">
    <source>
        <dbReference type="EMBL" id="VUX55646.1"/>
    </source>
</evidence>
<protein>
    <recommendedName>
        <fullName evidence="3">Glycosyl transferase family 1 domain-containing protein</fullName>
    </recommendedName>
</protein>
<dbReference type="AlphaFoldDB" id="A0A7D9H3P2"/>
<dbReference type="Gene3D" id="3.40.50.2000">
    <property type="entry name" value="Glycogen Phosphorylase B"/>
    <property type="match status" value="1"/>
</dbReference>
<dbReference type="PANTHER" id="PTHR12526">
    <property type="entry name" value="GLYCOSYLTRANSFERASE"/>
    <property type="match status" value="1"/>
</dbReference>
<dbReference type="GO" id="GO:1901135">
    <property type="term" value="P:carbohydrate derivative metabolic process"/>
    <property type="evidence" value="ECO:0007669"/>
    <property type="project" value="UniProtKB-ARBA"/>
</dbReference>
<evidence type="ECO:0000256" key="1">
    <source>
        <dbReference type="ARBA" id="ARBA00022676"/>
    </source>
</evidence>
<feature type="domain" description="Glycosyl transferase family 1" evidence="3">
    <location>
        <begin position="3"/>
        <end position="79"/>
    </location>
</feature>
<reference evidence="4" key="1">
    <citation type="submission" date="2019-07" db="EMBL/GenBank/DDBJ databases">
        <authorList>
            <person name="Weber M."/>
            <person name="Kostadinov I."/>
            <person name="Kostadinov D I."/>
        </authorList>
    </citation>
    <scope>NUCLEOTIDE SEQUENCE</scope>
    <source>
        <strain evidence="4">Gfbio:sag-sample-m06:053724c1-46a9-4a36-b237-ea2bf867836b</strain>
    </source>
</reference>
<evidence type="ECO:0000259" key="3">
    <source>
        <dbReference type="Pfam" id="PF00534"/>
    </source>
</evidence>
<dbReference type="Pfam" id="PF00534">
    <property type="entry name" value="Glycos_transf_1"/>
    <property type="match status" value="1"/>
</dbReference>